<comment type="caution">
    <text evidence="1">The sequence shown here is derived from an EMBL/GenBank/DDBJ whole genome shotgun (WGS) entry which is preliminary data.</text>
</comment>
<dbReference type="Pfam" id="PF24716">
    <property type="entry name" value="WapI"/>
    <property type="match status" value="1"/>
</dbReference>
<proteinExistence type="predicted"/>
<reference evidence="1 2" key="1">
    <citation type="submission" date="2020-08" db="EMBL/GenBank/DDBJ databases">
        <authorList>
            <person name="Xu S."/>
            <person name="Li A."/>
        </authorList>
    </citation>
    <scope>NUCLEOTIDE SEQUENCE [LARGE SCALE GENOMIC DNA]</scope>
    <source>
        <strain evidence="1 2">119BY6-57</strain>
    </source>
</reference>
<dbReference type="EMBL" id="JACHTF010000036">
    <property type="protein sequence ID" value="MBB1062184.1"/>
    <property type="molecule type" value="Genomic_DNA"/>
</dbReference>
<name>A0A7W3TQ42_9GAMM</name>
<evidence type="ECO:0000313" key="2">
    <source>
        <dbReference type="Proteomes" id="UP000523196"/>
    </source>
</evidence>
<dbReference type="AlphaFoldDB" id="A0A7W3TQ42"/>
<accession>A0A7W3TQ42</accession>
<dbReference type="InterPro" id="IPR056510">
    <property type="entry name" value="WapI"/>
</dbReference>
<protein>
    <submittedName>
        <fullName evidence="1">Uncharacterized protein</fullName>
    </submittedName>
</protein>
<sequence length="143" mass="15881">MKSVAIGTSKSEIVTLTVLSYECAPVGEFYDDNWLRCEVSISAGAFRGKFQANFLTTEIVGLLEGLGNLHRELQGDYTFEPMEEQLVLRASCDHLGHIRITGEAMDEAGIGHKLTFRLSLDQTYLSDTLHELSDVVRAFPVRA</sequence>
<keyword evidence="2" id="KW-1185">Reference proteome</keyword>
<evidence type="ECO:0000313" key="1">
    <source>
        <dbReference type="EMBL" id="MBB1062184.1"/>
    </source>
</evidence>
<dbReference type="Proteomes" id="UP000523196">
    <property type="component" value="Unassembled WGS sequence"/>
</dbReference>
<gene>
    <name evidence="1" type="ORF">H4F98_16565</name>
</gene>
<organism evidence="1 2">
    <name type="scientific">Marilutibacter spongiae</name>
    <dbReference type="NCBI Taxonomy" id="2025720"/>
    <lineage>
        <taxon>Bacteria</taxon>
        <taxon>Pseudomonadati</taxon>
        <taxon>Pseudomonadota</taxon>
        <taxon>Gammaproteobacteria</taxon>
        <taxon>Lysobacterales</taxon>
        <taxon>Lysobacteraceae</taxon>
        <taxon>Marilutibacter</taxon>
    </lineage>
</organism>
<dbReference type="RefSeq" id="WP_182688934.1">
    <property type="nucleotide sequence ID" value="NZ_JACHTF010000036.1"/>
</dbReference>